<feature type="domain" description="DUF218" evidence="2">
    <location>
        <begin position="48"/>
        <end position="164"/>
    </location>
</feature>
<dbReference type="PANTHER" id="PTHR30336">
    <property type="entry name" value="INNER MEMBRANE PROTEIN, PROBABLE PERMEASE"/>
    <property type="match status" value="1"/>
</dbReference>
<evidence type="ECO:0000313" key="3">
    <source>
        <dbReference type="EMBL" id="GAA1976529.1"/>
    </source>
</evidence>
<accession>A0ABN2RX44</accession>
<dbReference type="EMBL" id="BAAAPB010000008">
    <property type="protein sequence ID" value="GAA1976529.1"/>
    <property type="molecule type" value="Genomic_DNA"/>
</dbReference>
<feature type="region of interest" description="Disordered" evidence="1">
    <location>
        <begin position="204"/>
        <end position="231"/>
    </location>
</feature>
<organism evidence="3 4">
    <name type="scientific">Nocardioides panacihumi</name>
    <dbReference type="NCBI Taxonomy" id="400774"/>
    <lineage>
        <taxon>Bacteria</taxon>
        <taxon>Bacillati</taxon>
        <taxon>Actinomycetota</taxon>
        <taxon>Actinomycetes</taxon>
        <taxon>Propionibacteriales</taxon>
        <taxon>Nocardioidaceae</taxon>
        <taxon>Nocardioides</taxon>
    </lineage>
</organism>
<dbReference type="Proteomes" id="UP001500571">
    <property type="component" value="Unassembled WGS sequence"/>
</dbReference>
<comment type="caution">
    <text evidence="3">The sequence shown here is derived from an EMBL/GenBank/DDBJ whole genome shotgun (WGS) entry which is preliminary data.</text>
</comment>
<evidence type="ECO:0000259" key="2">
    <source>
        <dbReference type="Pfam" id="PF02698"/>
    </source>
</evidence>
<dbReference type="PANTHER" id="PTHR30336:SF6">
    <property type="entry name" value="INTEGRAL MEMBRANE PROTEIN"/>
    <property type="match status" value="1"/>
</dbReference>
<evidence type="ECO:0000256" key="1">
    <source>
        <dbReference type="SAM" id="MobiDB-lite"/>
    </source>
</evidence>
<dbReference type="InterPro" id="IPR003848">
    <property type="entry name" value="DUF218"/>
</dbReference>
<name>A0ABN2RX44_9ACTN</name>
<sequence>MSRRRKVLTTLFGVAVTGVLLLAALNGYVLLRAGRAAHDVSDVRHAQVAIVPGALVRTDGQMSRMLKDRVDGAIALYQAGKVDKILVSGDHGRLGYDETDTMRDALLAHGVPATAIFTDYAGFDTWSTMGRAREIFDVESAVVVTQGFHMSRALYLAKSAGIQAQGLVADRGGYGLKGTRGQMREVLARVKGVREGVMTPSIMGGPKLPITGDGRSSWGPLDPAAPQVDAG</sequence>
<dbReference type="InterPro" id="IPR051599">
    <property type="entry name" value="Cell_Envelope_Assoc"/>
</dbReference>
<dbReference type="Pfam" id="PF02698">
    <property type="entry name" value="DUF218"/>
    <property type="match status" value="1"/>
</dbReference>
<proteinExistence type="predicted"/>
<evidence type="ECO:0000313" key="4">
    <source>
        <dbReference type="Proteomes" id="UP001500571"/>
    </source>
</evidence>
<dbReference type="RefSeq" id="WP_344048362.1">
    <property type="nucleotide sequence ID" value="NZ_BAAAPB010000008.1"/>
</dbReference>
<protein>
    <recommendedName>
        <fullName evidence="2">DUF218 domain-containing protein</fullName>
    </recommendedName>
</protein>
<gene>
    <name evidence="3" type="ORF">GCM10009798_42160</name>
</gene>
<keyword evidence="4" id="KW-1185">Reference proteome</keyword>
<reference evidence="3 4" key="1">
    <citation type="journal article" date="2019" name="Int. J. Syst. Evol. Microbiol.">
        <title>The Global Catalogue of Microorganisms (GCM) 10K type strain sequencing project: providing services to taxonomists for standard genome sequencing and annotation.</title>
        <authorList>
            <consortium name="The Broad Institute Genomics Platform"/>
            <consortium name="The Broad Institute Genome Sequencing Center for Infectious Disease"/>
            <person name="Wu L."/>
            <person name="Ma J."/>
        </authorList>
    </citation>
    <scope>NUCLEOTIDE SEQUENCE [LARGE SCALE GENOMIC DNA]</scope>
    <source>
        <strain evidence="3 4">JCM 15309</strain>
    </source>
</reference>
<dbReference type="CDD" id="cd06259">
    <property type="entry name" value="YdcF-like"/>
    <property type="match status" value="1"/>
</dbReference>